<proteinExistence type="predicted"/>
<protein>
    <submittedName>
        <fullName evidence="1">Uncharacterized protein</fullName>
    </submittedName>
</protein>
<sequence>MAHSAPRLGSRRLSVQVQTARERNLYLCTNLGPYLSRASLRFQRPPAHPLPRPPVFVLRISLRRSRNVRRRLPPSRPPALYGPPPRIAHTRHCLRTPAPLLAHVHAAPVPRSGCDAPRRGRPRSISALLALQPGRRVSRRVLWLLRREPWSRPSPSTATRTLGDVYARGTTRFALVRVQRTQFPARMWTVVTLLRLR</sequence>
<dbReference type="AlphaFoldDB" id="A0A4Q9M8Z7"/>
<evidence type="ECO:0000313" key="1">
    <source>
        <dbReference type="EMBL" id="TBU22638.1"/>
    </source>
</evidence>
<organism evidence="1">
    <name type="scientific">Dichomitus squalens</name>
    <dbReference type="NCBI Taxonomy" id="114155"/>
    <lineage>
        <taxon>Eukaryota</taxon>
        <taxon>Fungi</taxon>
        <taxon>Dikarya</taxon>
        <taxon>Basidiomycota</taxon>
        <taxon>Agaricomycotina</taxon>
        <taxon>Agaricomycetes</taxon>
        <taxon>Polyporales</taxon>
        <taxon>Polyporaceae</taxon>
        <taxon>Dichomitus</taxon>
    </lineage>
</organism>
<gene>
    <name evidence="1" type="ORF">BD311DRAFT_130591</name>
</gene>
<dbReference type="EMBL" id="ML143533">
    <property type="protein sequence ID" value="TBU22638.1"/>
    <property type="molecule type" value="Genomic_DNA"/>
</dbReference>
<reference evidence="1" key="1">
    <citation type="submission" date="2019-01" db="EMBL/GenBank/DDBJ databases">
        <title>Draft genome sequences of three monokaryotic isolates of the white-rot basidiomycete fungus Dichomitus squalens.</title>
        <authorList>
            <consortium name="DOE Joint Genome Institute"/>
            <person name="Lopez S.C."/>
            <person name="Andreopoulos B."/>
            <person name="Pangilinan J."/>
            <person name="Lipzen A."/>
            <person name="Riley R."/>
            <person name="Ahrendt S."/>
            <person name="Ng V."/>
            <person name="Barry K."/>
            <person name="Daum C."/>
            <person name="Grigoriev I.V."/>
            <person name="Hilden K.S."/>
            <person name="Makela M.R."/>
            <person name="de Vries R.P."/>
        </authorList>
    </citation>
    <scope>NUCLEOTIDE SEQUENCE [LARGE SCALE GENOMIC DNA]</scope>
    <source>
        <strain evidence="1">OM18370.1</strain>
    </source>
</reference>
<name>A0A4Q9M8Z7_9APHY</name>
<dbReference type="Proteomes" id="UP000292957">
    <property type="component" value="Unassembled WGS sequence"/>
</dbReference>
<accession>A0A4Q9M8Z7</accession>